<dbReference type="EMBL" id="JACIIV010000026">
    <property type="protein sequence ID" value="MBB6228890.1"/>
    <property type="molecule type" value="Genomic_DNA"/>
</dbReference>
<dbReference type="RefSeq" id="WP_184202053.1">
    <property type="nucleotide sequence ID" value="NZ_BMOX01000014.1"/>
</dbReference>
<dbReference type="InterPro" id="IPR003675">
    <property type="entry name" value="Rce1/LyrA-like_dom"/>
</dbReference>
<organism evidence="3 4">
    <name type="scientific">Polymorphobacter multimanifer</name>
    <dbReference type="NCBI Taxonomy" id="1070431"/>
    <lineage>
        <taxon>Bacteria</taxon>
        <taxon>Pseudomonadati</taxon>
        <taxon>Pseudomonadota</taxon>
        <taxon>Alphaproteobacteria</taxon>
        <taxon>Sphingomonadales</taxon>
        <taxon>Sphingosinicellaceae</taxon>
        <taxon>Polymorphobacter</taxon>
    </lineage>
</organism>
<evidence type="ECO:0000313" key="3">
    <source>
        <dbReference type="EMBL" id="MBB6228890.1"/>
    </source>
</evidence>
<keyword evidence="1" id="KW-0812">Transmembrane</keyword>
<feature type="transmembrane region" description="Helical" evidence="1">
    <location>
        <begin position="213"/>
        <end position="232"/>
    </location>
</feature>
<evidence type="ECO:0000259" key="2">
    <source>
        <dbReference type="Pfam" id="PF02517"/>
    </source>
</evidence>
<reference evidence="3 4" key="1">
    <citation type="submission" date="2020-08" db="EMBL/GenBank/DDBJ databases">
        <title>Genomic Encyclopedia of Type Strains, Phase IV (KMG-IV): sequencing the most valuable type-strain genomes for metagenomic binning, comparative biology and taxonomic classification.</title>
        <authorList>
            <person name="Goeker M."/>
        </authorList>
    </citation>
    <scope>NUCLEOTIDE SEQUENCE [LARGE SCALE GENOMIC DNA]</scope>
    <source>
        <strain evidence="3 4">DSM 102189</strain>
    </source>
</reference>
<dbReference type="GO" id="GO:0080120">
    <property type="term" value="P:CAAX-box protein maturation"/>
    <property type="evidence" value="ECO:0007669"/>
    <property type="project" value="UniProtKB-ARBA"/>
</dbReference>
<feature type="transmembrane region" description="Helical" evidence="1">
    <location>
        <begin position="185"/>
        <end position="206"/>
    </location>
</feature>
<name>A0A841L8Z6_9SPHN</name>
<feature type="transmembrane region" description="Helical" evidence="1">
    <location>
        <begin position="12"/>
        <end position="28"/>
    </location>
</feature>
<proteinExistence type="predicted"/>
<keyword evidence="4" id="KW-1185">Reference proteome</keyword>
<accession>A0A841L8Z6</accession>
<keyword evidence="1" id="KW-0472">Membrane</keyword>
<sequence>MQDLTERRRAAFELLGFGALALGLRIAFDPLFWRFAGPVSLVTTLACLALYLRRRDEGWASLGLIHLGTARSRLMVLPKALLVFVFFAIAVAATLFAAEVLGWTFMKVIPAGVEDRWGDVEGNLPLLLLWLGIVWTAAAFGEEMFVRGFLVTRSLTLFRGVPFAAVFAVLLPALLFGFGHAYYQGLRGLVTVTAIGIAFGAAFLVLKRNLWPIVLVHGIVDSINFVTLYLGVERQSPVG</sequence>
<dbReference type="Pfam" id="PF02517">
    <property type="entry name" value="Rce1-like"/>
    <property type="match status" value="1"/>
</dbReference>
<feature type="transmembrane region" description="Helical" evidence="1">
    <location>
        <begin position="81"/>
        <end position="106"/>
    </location>
</feature>
<protein>
    <recommendedName>
        <fullName evidence="2">CAAX prenyl protease 2/Lysostaphin resistance protein A-like domain-containing protein</fullName>
    </recommendedName>
</protein>
<feature type="transmembrane region" description="Helical" evidence="1">
    <location>
        <begin position="126"/>
        <end position="145"/>
    </location>
</feature>
<feature type="domain" description="CAAX prenyl protease 2/Lysostaphin resistance protein A-like" evidence="2">
    <location>
        <begin position="127"/>
        <end position="222"/>
    </location>
</feature>
<feature type="transmembrane region" description="Helical" evidence="1">
    <location>
        <begin position="34"/>
        <end position="52"/>
    </location>
</feature>
<feature type="transmembrane region" description="Helical" evidence="1">
    <location>
        <begin position="157"/>
        <end position="179"/>
    </location>
</feature>
<gene>
    <name evidence="3" type="ORF">FHS79_003083</name>
</gene>
<dbReference type="AlphaFoldDB" id="A0A841L8Z6"/>
<evidence type="ECO:0000256" key="1">
    <source>
        <dbReference type="SAM" id="Phobius"/>
    </source>
</evidence>
<evidence type="ECO:0000313" key="4">
    <source>
        <dbReference type="Proteomes" id="UP000538147"/>
    </source>
</evidence>
<keyword evidence="1" id="KW-1133">Transmembrane helix</keyword>
<dbReference type="Proteomes" id="UP000538147">
    <property type="component" value="Unassembled WGS sequence"/>
</dbReference>
<dbReference type="GO" id="GO:0004175">
    <property type="term" value="F:endopeptidase activity"/>
    <property type="evidence" value="ECO:0007669"/>
    <property type="project" value="UniProtKB-ARBA"/>
</dbReference>
<comment type="caution">
    <text evidence="3">The sequence shown here is derived from an EMBL/GenBank/DDBJ whole genome shotgun (WGS) entry which is preliminary data.</text>
</comment>